<dbReference type="SMART" id="SM00316">
    <property type="entry name" value="S1"/>
    <property type="match status" value="3"/>
</dbReference>
<dbReference type="Pfam" id="PF13509">
    <property type="entry name" value="S1_2"/>
    <property type="match status" value="2"/>
</dbReference>
<evidence type="ECO:0000256" key="1">
    <source>
        <dbReference type="PIRNR" id="PIRNR012524"/>
    </source>
</evidence>
<dbReference type="InterPro" id="IPR003029">
    <property type="entry name" value="S1_domain"/>
</dbReference>
<dbReference type="PANTHER" id="PTHR37296:SF1">
    <property type="entry name" value="CONSERVED VIRULENCE FACTOR B"/>
    <property type="match status" value="1"/>
</dbReference>
<feature type="domain" description="S1 motif" evidence="2">
    <location>
        <begin position="69"/>
        <end position="130"/>
    </location>
</feature>
<protein>
    <submittedName>
        <fullName evidence="3">S1-like domain-containing RNA-binding protein</fullName>
    </submittedName>
</protein>
<feature type="domain" description="S1 motif" evidence="2">
    <location>
        <begin position="3"/>
        <end position="64"/>
    </location>
</feature>
<dbReference type="Pfam" id="PF17783">
    <property type="entry name" value="WHD_CvfB"/>
    <property type="match status" value="1"/>
</dbReference>
<dbReference type="InterPro" id="IPR014464">
    <property type="entry name" value="CvfB_fam"/>
</dbReference>
<dbReference type="PANTHER" id="PTHR37296">
    <property type="entry name" value="CONSERVED VIRULENCE FACTOR B"/>
    <property type="match status" value="1"/>
</dbReference>
<proteinExistence type="inferred from homology"/>
<dbReference type="Proteomes" id="UP000830116">
    <property type="component" value="Chromosome"/>
</dbReference>
<organism evidence="3 4">
    <name type="scientific">Bdellovibrio reynosensis</name>
    <dbReference type="NCBI Taxonomy" id="2835041"/>
    <lineage>
        <taxon>Bacteria</taxon>
        <taxon>Pseudomonadati</taxon>
        <taxon>Bdellovibrionota</taxon>
        <taxon>Bdellovibrionia</taxon>
        <taxon>Bdellovibrionales</taxon>
        <taxon>Pseudobdellovibrionaceae</taxon>
        <taxon>Bdellovibrio</taxon>
    </lineage>
</organism>
<dbReference type="InterPro" id="IPR039566">
    <property type="entry name" value="CvfB_S1_st"/>
</dbReference>
<dbReference type="Gene3D" id="1.10.10.10">
    <property type="entry name" value="Winged helix-like DNA-binding domain superfamily/Winged helix DNA-binding domain"/>
    <property type="match status" value="1"/>
</dbReference>
<keyword evidence="4" id="KW-1185">Reference proteome</keyword>
<dbReference type="PIRSF" id="PIRSF012524">
    <property type="entry name" value="YitL_S1"/>
    <property type="match status" value="1"/>
</dbReference>
<feature type="domain" description="S1 motif" evidence="2">
    <location>
        <begin position="143"/>
        <end position="205"/>
    </location>
</feature>
<dbReference type="InterPro" id="IPR036388">
    <property type="entry name" value="WH-like_DNA-bd_sf"/>
</dbReference>
<dbReference type="RefSeq" id="WP_243540056.1">
    <property type="nucleotide sequence ID" value="NZ_CP093442.1"/>
</dbReference>
<gene>
    <name evidence="3" type="ORF">MNR06_06015</name>
</gene>
<dbReference type="Gene3D" id="2.40.50.140">
    <property type="entry name" value="Nucleic acid-binding proteins"/>
    <property type="match status" value="2"/>
</dbReference>
<name>A0ABY4CC85_9BACT</name>
<evidence type="ECO:0000259" key="2">
    <source>
        <dbReference type="SMART" id="SM00316"/>
    </source>
</evidence>
<dbReference type="InterPro" id="IPR040764">
    <property type="entry name" value="CvfB_WH"/>
</dbReference>
<comment type="similarity">
    <text evidence="1">Belongs to the CvfB family.</text>
</comment>
<sequence length="279" mass="31475">MVEIGQVNKLKVLRHVEFGVFLDGGSDGEILLPLRYMPDQCEPGDTVEVFICFDSEDRLIATTEMPFAKVGDFTHLKIKAIERVGAFLDWGLPKDLFLPYSEQTRELKVGQYVVVYIYLDKSDRISASMRLDRFVDKEPGKYTEGEAVDLFIASKTDLGFKALINGKHWGILYANEVFEPLYHGQKIKGFIKKLRPDGKIDLSLQQTGHKGAEDIGPKIIEALKNHGGFMPLTDKTDPEEIYKLFGVSKKKYKIALGGLYKKRLIAIEDKGIRLLTGSK</sequence>
<evidence type="ECO:0000313" key="3">
    <source>
        <dbReference type="EMBL" id="UOF02505.1"/>
    </source>
</evidence>
<reference evidence="3" key="1">
    <citation type="submission" date="2022-03" db="EMBL/GenBank/DDBJ databases">
        <title>Genome Identification and Characterization of new species Bdellovibrio reynosense LBG001 sp. nov. from a Mexico soil sample.</title>
        <authorList>
            <person name="Camilli A."/>
            <person name="Ajao Y."/>
            <person name="Guo X."/>
        </authorList>
    </citation>
    <scope>NUCLEOTIDE SEQUENCE</scope>
    <source>
        <strain evidence="3">LBG001</strain>
    </source>
</reference>
<dbReference type="EMBL" id="CP093442">
    <property type="protein sequence ID" value="UOF02505.1"/>
    <property type="molecule type" value="Genomic_DNA"/>
</dbReference>
<evidence type="ECO:0000313" key="4">
    <source>
        <dbReference type="Proteomes" id="UP000830116"/>
    </source>
</evidence>
<accession>A0ABY4CC85</accession>
<dbReference type="InterPro" id="IPR012340">
    <property type="entry name" value="NA-bd_OB-fold"/>
</dbReference>